<evidence type="ECO:0000256" key="4">
    <source>
        <dbReference type="ARBA" id="ARBA00023014"/>
    </source>
</evidence>
<dbReference type="PROSITE" id="PS51379">
    <property type="entry name" value="4FE4S_FER_2"/>
    <property type="match status" value="3"/>
</dbReference>
<dbReference type="PROSITE" id="PS00198">
    <property type="entry name" value="4FE4S_FER_1"/>
    <property type="match status" value="2"/>
</dbReference>
<dbReference type="Pfam" id="PF12838">
    <property type="entry name" value="Fer4_7"/>
    <property type="match status" value="1"/>
</dbReference>
<evidence type="ECO:0000313" key="7">
    <source>
        <dbReference type="EMBL" id="EEV17823.1"/>
    </source>
</evidence>
<keyword evidence="1" id="KW-0004">4Fe-4S</keyword>
<keyword evidence="3" id="KW-0408">Iron</keyword>
<dbReference type="PANTHER" id="PTHR24960:SF79">
    <property type="entry name" value="PHOTOSYSTEM I IRON-SULFUR CENTER"/>
    <property type="match status" value="1"/>
</dbReference>
<gene>
    <name evidence="7" type="ORF">CAMGR0001_2190</name>
</gene>
<dbReference type="eggNOG" id="COG1152">
    <property type="taxonomic scope" value="Bacteria"/>
</dbReference>
<dbReference type="Gene3D" id="3.30.70.20">
    <property type="match status" value="2"/>
</dbReference>
<keyword evidence="4" id="KW-0411">Iron-sulfur</keyword>
<dbReference type="InterPro" id="IPR050157">
    <property type="entry name" value="PSI_iron-sulfur_center"/>
</dbReference>
<evidence type="ECO:0000313" key="8">
    <source>
        <dbReference type="Proteomes" id="UP000005709"/>
    </source>
</evidence>
<evidence type="ECO:0000256" key="1">
    <source>
        <dbReference type="ARBA" id="ARBA00022485"/>
    </source>
</evidence>
<dbReference type="GO" id="GO:0046872">
    <property type="term" value="F:metal ion binding"/>
    <property type="evidence" value="ECO:0007669"/>
    <property type="project" value="UniProtKB-KW"/>
</dbReference>
<dbReference type="Proteomes" id="UP000005709">
    <property type="component" value="Unassembled WGS sequence"/>
</dbReference>
<dbReference type="InterPro" id="IPR017900">
    <property type="entry name" value="4Fe4S_Fe_S_CS"/>
</dbReference>
<feature type="domain" description="4Fe-4S ferredoxin-type" evidence="6">
    <location>
        <begin position="202"/>
        <end position="230"/>
    </location>
</feature>
<evidence type="ECO:0000256" key="5">
    <source>
        <dbReference type="SAM" id="MobiDB-lite"/>
    </source>
</evidence>
<dbReference type="GO" id="GO:0051539">
    <property type="term" value="F:4 iron, 4 sulfur cluster binding"/>
    <property type="evidence" value="ECO:0007669"/>
    <property type="project" value="UniProtKB-KW"/>
</dbReference>
<dbReference type="InterPro" id="IPR017896">
    <property type="entry name" value="4Fe4S_Fe-S-bd"/>
</dbReference>
<accession>C8PH02</accession>
<comment type="caution">
    <text evidence="7">The sequence shown here is derived from an EMBL/GenBank/DDBJ whole genome shotgun (WGS) entry which is preliminary data.</text>
</comment>
<reference evidence="7 8" key="1">
    <citation type="submission" date="2009-07" db="EMBL/GenBank/DDBJ databases">
        <authorList>
            <person name="Madupu R."/>
            <person name="Sebastian Y."/>
            <person name="Durkin A.S."/>
            <person name="Torralba M."/>
            <person name="Methe B."/>
            <person name="Sutton G.G."/>
            <person name="Strausberg R.L."/>
            <person name="Nelson K.E."/>
        </authorList>
    </citation>
    <scope>NUCLEOTIDE SEQUENCE [LARGE SCALE GENOMIC DNA]</scope>
    <source>
        <strain evidence="7 8">RM3268</strain>
    </source>
</reference>
<keyword evidence="2" id="KW-0479">Metal-binding</keyword>
<feature type="region of interest" description="Disordered" evidence="5">
    <location>
        <begin position="1"/>
        <end position="39"/>
    </location>
</feature>
<sequence>MFADENSTNSAGSEAQNLNEQNSTGQNSAPNSIKQNSSGNSASLYLRPPGALAERGFRSSCIKCGQCVQVCPYHSIYLLDITHLFDIGTPVIDAKERGCYLCGALPCVLACPSGALSHETNEPKKVKMGIAVIKNLNACLAYRGQVLRPDDLRPKPAKTEQERELNSALAAKEGKLCDLCASLCPYPQPLDAIAMIEAGAHFAPQIRSACVGCGACAELCPARIIEIIPRADYKSIYEGKQ</sequence>
<organism evidence="7 8">
    <name type="scientific">Campylobacter gracilis RM3268</name>
    <dbReference type="NCBI Taxonomy" id="553220"/>
    <lineage>
        <taxon>Bacteria</taxon>
        <taxon>Pseudomonadati</taxon>
        <taxon>Campylobacterota</taxon>
        <taxon>Epsilonproteobacteria</taxon>
        <taxon>Campylobacterales</taxon>
        <taxon>Campylobacteraceae</taxon>
        <taxon>Campylobacter</taxon>
    </lineage>
</organism>
<dbReference type="EMBL" id="ACYG01000022">
    <property type="protein sequence ID" value="EEV17823.1"/>
    <property type="molecule type" value="Genomic_DNA"/>
</dbReference>
<dbReference type="STRING" id="824.CGRAC_1991"/>
<evidence type="ECO:0000256" key="3">
    <source>
        <dbReference type="ARBA" id="ARBA00023004"/>
    </source>
</evidence>
<keyword evidence="8" id="KW-1185">Reference proteome</keyword>
<evidence type="ECO:0000256" key="2">
    <source>
        <dbReference type="ARBA" id="ARBA00022723"/>
    </source>
</evidence>
<dbReference type="PANTHER" id="PTHR24960">
    <property type="entry name" value="PHOTOSYSTEM I IRON-SULFUR CENTER-RELATED"/>
    <property type="match status" value="1"/>
</dbReference>
<evidence type="ECO:0000259" key="6">
    <source>
        <dbReference type="PROSITE" id="PS51379"/>
    </source>
</evidence>
<feature type="domain" description="4Fe-4S ferredoxin-type" evidence="6">
    <location>
        <begin position="52"/>
        <end position="81"/>
    </location>
</feature>
<proteinExistence type="predicted"/>
<feature type="domain" description="4Fe-4S ferredoxin-type" evidence="6">
    <location>
        <begin position="88"/>
        <end position="121"/>
    </location>
</feature>
<name>C8PH02_9BACT</name>
<dbReference type="AlphaFoldDB" id="C8PH02"/>
<protein>
    <submittedName>
        <fullName evidence="7">MauM/NapG family ferredoxin-type protein</fullName>
    </submittedName>
</protein>
<dbReference type="Pfam" id="PF00037">
    <property type="entry name" value="Fer4"/>
    <property type="match status" value="1"/>
</dbReference>
<dbReference type="CDD" id="cd16373">
    <property type="entry name" value="DMSOR_beta_like"/>
    <property type="match status" value="1"/>
</dbReference>
<dbReference type="SUPFAM" id="SSF54862">
    <property type="entry name" value="4Fe-4S ferredoxins"/>
    <property type="match status" value="1"/>
</dbReference>